<dbReference type="STRING" id="426756.SAMN04488126_107121"/>
<comment type="similarity">
    <text evidence="1">Belongs to the DprA/Smf family.</text>
</comment>
<dbReference type="GO" id="GO:0009294">
    <property type="term" value="P:DNA-mediated transformation"/>
    <property type="evidence" value="ECO:0007669"/>
    <property type="project" value="InterPro"/>
</dbReference>
<dbReference type="SUPFAM" id="SSF102405">
    <property type="entry name" value="MCP/YpsA-like"/>
    <property type="match status" value="1"/>
</dbReference>
<dbReference type="InterPro" id="IPR057666">
    <property type="entry name" value="DrpA_SLOG"/>
</dbReference>
<reference evidence="3 4" key="1">
    <citation type="submission" date="2016-10" db="EMBL/GenBank/DDBJ databases">
        <authorList>
            <person name="de Groot N.N."/>
        </authorList>
    </citation>
    <scope>NUCLEOTIDE SEQUENCE [LARGE SCALE GENOMIC DNA]</scope>
    <source>
        <strain evidence="3 4">CGMCC 1.6762</strain>
    </source>
</reference>
<dbReference type="InterPro" id="IPR003488">
    <property type="entry name" value="DprA"/>
</dbReference>
<dbReference type="EMBL" id="FNAR01000007">
    <property type="protein sequence ID" value="SDE36774.1"/>
    <property type="molecule type" value="Genomic_DNA"/>
</dbReference>
<accession>A0A1G7CBP2</accession>
<evidence type="ECO:0000313" key="4">
    <source>
        <dbReference type="Proteomes" id="UP000198823"/>
    </source>
</evidence>
<dbReference type="PANTHER" id="PTHR43022">
    <property type="entry name" value="PROTEIN SMF"/>
    <property type="match status" value="1"/>
</dbReference>
<gene>
    <name evidence="3" type="ORF">SAMN04488126_107121</name>
</gene>
<evidence type="ECO:0000313" key="3">
    <source>
        <dbReference type="EMBL" id="SDE36774.1"/>
    </source>
</evidence>
<sequence length="318" mass="34340">MKVRHIQCRAFTISGDFAGQEVMVIDRFEDRLLALHYVFPAPLNRFGRLLAADPGLEALPDMGIAELAFLLDLDTDRAELLRKKLRLHADPPYTELYAASSITPILYSHVLYPHSLTQLIDPPAVLYTAGDTSLLSMQNKAAIIGSRKATAYSRIAMEKIIPPLVGQGYAIVSGLAMGADAMAHEAAIRHGGKTIGVLGTGLSHRYPKQNNGLYEVMQTGHLLVTEYPPYAGPKKWQFPMRNRIISGLSDIIIVTEAARRSGTMSTIDHALEHGKDVHAVPGPIDSPLSAGPNRLILEGAAPALDGYTVLGGPPGEPV</sequence>
<proteinExistence type="inferred from homology"/>
<protein>
    <submittedName>
        <fullName evidence="3">DNA processing protein</fullName>
    </submittedName>
</protein>
<dbReference type="AlphaFoldDB" id="A0A1G7CBP2"/>
<dbReference type="Proteomes" id="UP000198823">
    <property type="component" value="Unassembled WGS sequence"/>
</dbReference>
<organism evidence="3 4">
    <name type="scientific">Bhargavaea beijingensis</name>
    <dbReference type="NCBI Taxonomy" id="426756"/>
    <lineage>
        <taxon>Bacteria</taxon>
        <taxon>Bacillati</taxon>
        <taxon>Bacillota</taxon>
        <taxon>Bacilli</taxon>
        <taxon>Bacillales</taxon>
        <taxon>Caryophanaceae</taxon>
        <taxon>Bhargavaea</taxon>
    </lineage>
</organism>
<evidence type="ECO:0000256" key="1">
    <source>
        <dbReference type="ARBA" id="ARBA00006525"/>
    </source>
</evidence>
<dbReference type="Gene3D" id="3.40.50.450">
    <property type="match status" value="1"/>
</dbReference>
<evidence type="ECO:0000259" key="2">
    <source>
        <dbReference type="Pfam" id="PF02481"/>
    </source>
</evidence>
<dbReference type="PANTHER" id="PTHR43022:SF1">
    <property type="entry name" value="PROTEIN SMF"/>
    <property type="match status" value="1"/>
</dbReference>
<name>A0A1G7CBP2_9BACL</name>
<dbReference type="Pfam" id="PF02481">
    <property type="entry name" value="DNA_processg_A"/>
    <property type="match status" value="1"/>
</dbReference>
<feature type="domain" description="Smf/DprA SLOG" evidence="2">
    <location>
        <begin position="105"/>
        <end position="303"/>
    </location>
</feature>
<dbReference type="NCBIfam" id="TIGR00732">
    <property type="entry name" value="dprA"/>
    <property type="match status" value="1"/>
</dbReference>